<keyword evidence="6" id="KW-1185">Reference proteome</keyword>
<proteinExistence type="predicted"/>
<evidence type="ECO:0000313" key="4">
    <source>
        <dbReference type="EMBL" id="CAF1258073.1"/>
    </source>
</evidence>
<gene>
    <name evidence="4" type="ORF">JXQ802_LOCUS27335</name>
    <name evidence="3" type="ORF">PYM288_LOCUS4296</name>
</gene>
<evidence type="ECO:0000313" key="6">
    <source>
        <dbReference type="Proteomes" id="UP000663870"/>
    </source>
</evidence>
<organism evidence="3 5">
    <name type="scientific">Rotaria sordida</name>
    <dbReference type="NCBI Taxonomy" id="392033"/>
    <lineage>
        <taxon>Eukaryota</taxon>
        <taxon>Metazoa</taxon>
        <taxon>Spiralia</taxon>
        <taxon>Gnathifera</taxon>
        <taxon>Rotifera</taxon>
        <taxon>Eurotatoria</taxon>
        <taxon>Bdelloidea</taxon>
        <taxon>Philodinida</taxon>
        <taxon>Philodinidae</taxon>
        <taxon>Rotaria</taxon>
    </lineage>
</organism>
<evidence type="ECO:0000256" key="1">
    <source>
        <dbReference type="SAM" id="Phobius"/>
    </source>
</evidence>
<sequence>MIWHICFISLAHLFEIQLFSSHINHPVSHQHTYLSWTDNAHNRFSIEPNTSDIYIDKCYRQLEYLIARCSLTKRYYNELYECHPVQQSYLQKRLKRDINDQLKRSPHILLSLVIGITSFLVGIIIGTVIGIFISAKRQQRYSENSQLDSDIRSLSINNEISKRSYVF</sequence>
<keyword evidence="1" id="KW-0812">Transmembrane</keyword>
<accession>A0A813S583</accession>
<dbReference type="AlphaFoldDB" id="A0A813S583"/>
<dbReference type="EMBL" id="CAJNOH010000038">
    <property type="protein sequence ID" value="CAF0794296.1"/>
    <property type="molecule type" value="Genomic_DNA"/>
</dbReference>
<protein>
    <submittedName>
        <fullName evidence="3">Uncharacterized protein</fullName>
    </submittedName>
</protein>
<dbReference type="Proteomes" id="UP000663854">
    <property type="component" value="Unassembled WGS sequence"/>
</dbReference>
<evidence type="ECO:0000313" key="3">
    <source>
        <dbReference type="EMBL" id="CAF0794296.1"/>
    </source>
</evidence>
<evidence type="ECO:0000256" key="2">
    <source>
        <dbReference type="SAM" id="SignalP"/>
    </source>
</evidence>
<feature type="transmembrane region" description="Helical" evidence="1">
    <location>
        <begin position="108"/>
        <end position="133"/>
    </location>
</feature>
<reference evidence="3" key="1">
    <citation type="submission" date="2021-02" db="EMBL/GenBank/DDBJ databases">
        <authorList>
            <person name="Nowell W R."/>
        </authorList>
    </citation>
    <scope>NUCLEOTIDE SEQUENCE</scope>
</reference>
<evidence type="ECO:0000313" key="5">
    <source>
        <dbReference type="Proteomes" id="UP000663854"/>
    </source>
</evidence>
<keyword evidence="2" id="KW-0732">Signal</keyword>
<keyword evidence="1" id="KW-0472">Membrane</keyword>
<keyword evidence="1" id="KW-1133">Transmembrane helix</keyword>
<dbReference type="Proteomes" id="UP000663870">
    <property type="component" value="Unassembled WGS sequence"/>
</dbReference>
<feature type="signal peptide" evidence="2">
    <location>
        <begin position="1"/>
        <end position="21"/>
    </location>
</feature>
<dbReference type="EMBL" id="CAJNOL010000987">
    <property type="protein sequence ID" value="CAF1258073.1"/>
    <property type="molecule type" value="Genomic_DNA"/>
</dbReference>
<comment type="caution">
    <text evidence="3">The sequence shown here is derived from an EMBL/GenBank/DDBJ whole genome shotgun (WGS) entry which is preliminary data.</text>
</comment>
<name>A0A813S583_9BILA</name>
<feature type="chain" id="PRO_5035597698" evidence="2">
    <location>
        <begin position="22"/>
        <end position="167"/>
    </location>
</feature>